<accession>A0A9W9C8R7</accession>
<sequence length="145" mass="15276">MRTSHLHTIQSPSPIFNMYTFITLTALFAASLAAPAKHARQTLPTLNFAVSNDASGANVGSSILADGNAVTFLHDFAGTALDRNGRIIATSIQSTSNGAGIFCIIRDGEGKQVGLLNEQKTFADLDGQESAVETDVSDFTLLCEA</sequence>
<evidence type="ECO:0000313" key="2">
    <source>
        <dbReference type="Proteomes" id="UP001140513"/>
    </source>
</evidence>
<dbReference type="OrthoDB" id="3497702at2759"/>
<evidence type="ECO:0000313" key="1">
    <source>
        <dbReference type="EMBL" id="KAJ4350014.1"/>
    </source>
</evidence>
<dbReference type="RefSeq" id="XP_056068944.1">
    <property type="nucleotide sequence ID" value="XM_056217388.1"/>
</dbReference>
<protein>
    <submittedName>
        <fullName evidence="1">Uncharacterized protein</fullName>
    </submittedName>
</protein>
<comment type="caution">
    <text evidence="1">The sequence shown here is derived from an EMBL/GenBank/DDBJ whole genome shotgun (WGS) entry which is preliminary data.</text>
</comment>
<organism evidence="1 2">
    <name type="scientific">Didymosphaeria variabile</name>
    <dbReference type="NCBI Taxonomy" id="1932322"/>
    <lineage>
        <taxon>Eukaryota</taxon>
        <taxon>Fungi</taxon>
        <taxon>Dikarya</taxon>
        <taxon>Ascomycota</taxon>
        <taxon>Pezizomycotina</taxon>
        <taxon>Dothideomycetes</taxon>
        <taxon>Pleosporomycetidae</taxon>
        <taxon>Pleosporales</taxon>
        <taxon>Massarineae</taxon>
        <taxon>Didymosphaeriaceae</taxon>
        <taxon>Didymosphaeria</taxon>
    </lineage>
</organism>
<proteinExistence type="predicted"/>
<dbReference type="GeneID" id="80912165"/>
<keyword evidence="2" id="KW-1185">Reference proteome</keyword>
<dbReference type="EMBL" id="JAPEUX010000006">
    <property type="protein sequence ID" value="KAJ4350014.1"/>
    <property type="molecule type" value="Genomic_DNA"/>
</dbReference>
<dbReference type="AlphaFoldDB" id="A0A9W9C8R7"/>
<name>A0A9W9C8R7_9PLEO</name>
<gene>
    <name evidence="1" type="ORF">N0V89_008635</name>
</gene>
<reference evidence="1" key="1">
    <citation type="submission" date="2022-10" db="EMBL/GenBank/DDBJ databases">
        <title>Tapping the CABI collections for fungal endophytes: first genome assemblies for Collariella, Neodidymelliopsis, Ascochyta clinopodiicola, Didymella pomorum, Didymosphaeria variabile, Neocosmospora piperis and Neocucurbitaria cava.</title>
        <authorList>
            <person name="Hill R."/>
        </authorList>
    </citation>
    <scope>NUCLEOTIDE SEQUENCE</scope>
    <source>
        <strain evidence="1">IMI 356815</strain>
    </source>
</reference>
<dbReference type="Proteomes" id="UP001140513">
    <property type="component" value="Unassembled WGS sequence"/>
</dbReference>